<dbReference type="RefSeq" id="WP_040666379.1">
    <property type="nucleotide sequence ID" value="NZ_CP007726.1"/>
</dbReference>
<proteinExistence type="predicted"/>
<protein>
    <recommendedName>
        <fullName evidence="3">DUF1853 domain-containing protein</fullName>
    </recommendedName>
</protein>
<dbReference type="HOGENOM" id="CLU_053324_1_0_4"/>
<organism evidence="1 2">
    <name type="scientific">Neisseria elongata subsp. glycolytica ATCC 29315</name>
    <dbReference type="NCBI Taxonomy" id="546263"/>
    <lineage>
        <taxon>Bacteria</taxon>
        <taxon>Pseudomonadati</taxon>
        <taxon>Pseudomonadota</taxon>
        <taxon>Betaproteobacteria</taxon>
        <taxon>Neisseriales</taxon>
        <taxon>Neisseriaceae</taxon>
        <taxon>Neisseria</taxon>
    </lineage>
</organism>
<gene>
    <name evidence="1" type="ORF">NELON_05060</name>
</gene>
<reference evidence="2" key="1">
    <citation type="submission" date="2014-05" db="EMBL/GenBank/DDBJ databases">
        <title>Complete Genome sequence of Neisseria elongata subsp. glycolytica.</title>
        <authorList>
            <person name="Veyrier F.J."/>
            <person name="Taha M.-K."/>
        </authorList>
    </citation>
    <scope>NUCLEOTIDE SEQUENCE [LARGE SCALE GENOMIC DNA]</scope>
    <source>
        <strain evidence="2">ATCC 29315</strain>
    </source>
</reference>
<evidence type="ECO:0000313" key="1">
    <source>
        <dbReference type="EMBL" id="AJE18323.1"/>
    </source>
</evidence>
<dbReference type="EMBL" id="CP007726">
    <property type="protein sequence ID" value="AJE18323.1"/>
    <property type="molecule type" value="Genomic_DNA"/>
</dbReference>
<dbReference type="AlphaFoldDB" id="A0A0B5CGV5"/>
<dbReference type="PATRIC" id="fig|546263.7.peg.1076"/>
<accession>A0A0B5CGV5</accession>
<evidence type="ECO:0000313" key="2">
    <source>
        <dbReference type="Proteomes" id="UP000031392"/>
    </source>
</evidence>
<keyword evidence="2" id="KW-1185">Reference proteome</keyword>
<dbReference type="Pfam" id="PF08907">
    <property type="entry name" value="DUF1853"/>
    <property type="match status" value="1"/>
</dbReference>
<dbReference type="InterPro" id="IPR015003">
    <property type="entry name" value="DUF1853"/>
</dbReference>
<dbReference type="Proteomes" id="UP000031392">
    <property type="component" value="Chromosome"/>
</dbReference>
<name>A0A0B5CGV5_NEIEG</name>
<dbReference type="KEGG" id="nel:NELON_05060"/>
<reference evidence="1 2" key="2">
    <citation type="journal article" date="2015" name="PLoS Genet.">
        <title>Common Cell Shape Evolution of Two Nasopharyngeal Pathogens.</title>
        <authorList>
            <person name="Veyrier F.J."/>
            <person name="Biais N."/>
            <person name="Morales P."/>
            <person name="Belkacem N."/>
            <person name="Guilhen C."/>
            <person name="Ranjeva S."/>
            <person name="Sismeiro O."/>
            <person name="Pehau-Arnaudet G."/>
            <person name="Rocha E.P."/>
            <person name="Werts C."/>
            <person name="Taha M.K."/>
            <person name="Boneca I.G."/>
        </authorList>
    </citation>
    <scope>NUCLEOTIDE SEQUENCE [LARGE SCALE GENOMIC DNA]</scope>
    <source>
        <strain evidence="1 2">ATCC 29315</strain>
    </source>
</reference>
<evidence type="ECO:0008006" key="3">
    <source>
        <dbReference type="Google" id="ProtNLM"/>
    </source>
</evidence>
<sequence>MNYALDALWWRLTDSDVRALAAVLTAPALWHSGSELPVAALLGERGFRFLLELDGSPKPLYSHLAQETPFGGRLGLYAESLLAFWLQHAPHCRLLARNLTVSDGPNTLGALDFVAEIGSRLYHIELCCKYYGTDKALMDGLCGLNPHDRWPDKADKLTRQLALAHSEAGVRALAAAGIGHTAALHSASIVRGMLFAPSEARLPEPLNIHGWHGVFLHEWPSESPWGEECRYYPLPRTAYLAPARVAEGETLPWEEIRTLGGGLVAVLQRRPDGMWHESERVMKR</sequence>